<evidence type="ECO:0000259" key="1">
    <source>
        <dbReference type="Pfam" id="PF00550"/>
    </source>
</evidence>
<sequence>MNRDEFYEKFRTYIKEIVQESSLDFNEDEELINIGINSFEMVQVIVYVESIIGSEIPIEEYTFDYFKTMKTIYEKLIQYKF</sequence>
<feature type="domain" description="Carrier" evidence="1">
    <location>
        <begin position="9"/>
        <end position="64"/>
    </location>
</feature>
<name>A0ABX9BES2_9BACL</name>
<dbReference type="SUPFAM" id="SSF47336">
    <property type="entry name" value="ACP-like"/>
    <property type="match status" value="1"/>
</dbReference>
<protein>
    <submittedName>
        <fullName evidence="2">Phosphopantetheine binding protein</fullName>
    </submittedName>
</protein>
<accession>A0ABX9BES2</accession>
<dbReference type="Pfam" id="PF00550">
    <property type="entry name" value="PP-binding"/>
    <property type="match status" value="1"/>
</dbReference>
<keyword evidence="3" id="KW-1185">Reference proteome</keyword>
<dbReference type="InterPro" id="IPR036736">
    <property type="entry name" value="ACP-like_sf"/>
</dbReference>
<dbReference type="Gene3D" id="1.10.1200.10">
    <property type="entry name" value="ACP-like"/>
    <property type="match status" value="1"/>
</dbReference>
<reference evidence="2 3" key="1">
    <citation type="submission" date="2018-06" db="EMBL/GenBank/DDBJ databases">
        <title>Freshwater and sediment microbial communities from various areas in North America, analyzing microbe dynamics in response to fracking.</title>
        <authorList>
            <person name="Lamendella R."/>
        </authorList>
    </citation>
    <scope>NUCLEOTIDE SEQUENCE [LARGE SCALE GENOMIC DNA]</scope>
    <source>
        <strain evidence="2 3">NG-13</strain>
    </source>
</reference>
<gene>
    <name evidence="2" type="ORF">DET54_11413</name>
</gene>
<organism evidence="2 3">
    <name type="scientific">Paenibacillus pabuli</name>
    <dbReference type="NCBI Taxonomy" id="1472"/>
    <lineage>
        <taxon>Bacteria</taxon>
        <taxon>Bacillati</taxon>
        <taxon>Bacillota</taxon>
        <taxon>Bacilli</taxon>
        <taxon>Bacillales</taxon>
        <taxon>Paenibacillaceae</taxon>
        <taxon>Paenibacillus</taxon>
    </lineage>
</organism>
<evidence type="ECO:0000313" key="2">
    <source>
        <dbReference type="EMBL" id="RAI89545.1"/>
    </source>
</evidence>
<dbReference type="EMBL" id="QLLI01000014">
    <property type="protein sequence ID" value="RAI89545.1"/>
    <property type="molecule type" value="Genomic_DNA"/>
</dbReference>
<comment type="caution">
    <text evidence="2">The sequence shown here is derived from an EMBL/GenBank/DDBJ whole genome shotgun (WGS) entry which is preliminary data.</text>
</comment>
<evidence type="ECO:0000313" key="3">
    <source>
        <dbReference type="Proteomes" id="UP000248827"/>
    </source>
</evidence>
<dbReference type="RefSeq" id="WP_111620864.1">
    <property type="nucleotide sequence ID" value="NZ_QLLI01000014.1"/>
</dbReference>
<proteinExistence type="predicted"/>
<dbReference type="InterPro" id="IPR009081">
    <property type="entry name" value="PP-bd_ACP"/>
</dbReference>
<dbReference type="Proteomes" id="UP000248827">
    <property type="component" value="Unassembled WGS sequence"/>
</dbReference>